<feature type="compositionally biased region" description="Polar residues" evidence="1">
    <location>
        <begin position="41"/>
        <end position="52"/>
    </location>
</feature>
<sequence length="136" mass="14147">MPVAKAVRETWSAARLQARRVASSAAACSGDGNSFTCTTSFTTPNLGSTSHAQADFAHSHPSVRSTGTHERIPDPPTDPRGAGNDASNHNQPALAKVEHQAWRVVQAGQAATPAARPTVGTYNTCNTTSTEGPDPL</sequence>
<comment type="caution">
    <text evidence="2">The sequence shown here is derived from an EMBL/GenBank/DDBJ whole genome shotgun (WGS) entry which is preliminary data.</text>
</comment>
<gene>
    <name evidence="2" type="ORF">GCM10010094_06730</name>
</gene>
<evidence type="ECO:0000256" key="1">
    <source>
        <dbReference type="SAM" id="MobiDB-lite"/>
    </source>
</evidence>
<proteinExistence type="predicted"/>
<dbReference type="Proteomes" id="UP000637788">
    <property type="component" value="Unassembled WGS sequence"/>
</dbReference>
<dbReference type="AlphaFoldDB" id="A0A917QHF2"/>
<reference evidence="2" key="2">
    <citation type="submission" date="2020-09" db="EMBL/GenBank/DDBJ databases">
        <authorList>
            <person name="Sun Q."/>
            <person name="Ohkuma M."/>
        </authorList>
    </citation>
    <scope>NUCLEOTIDE SEQUENCE</scope>
    <source>
        <strain evidence="2">JCM 3035</strain>
    </source>
</reference>
<keyword evidence="3" id="KW-1185">Reference proteome</keyword>
<organism evidence="2 3">
    <name type="scientific">Streptomyces flaveus</name>
    <dbReference type="NCBI Taxonomy" id="66370"/>
    <lineage>
        <taxon>Bacteria</taxon>
        <taxon>Bacillati</taxon>
        <taxon>Actinomycetota</taxon>
        <taxon>Actinomycetes</taxon>
        <taxon>Kitasatosporales</taxon>
        <taxon>Streptomycetaceae</taxon>
        <taxon>Streptomyces</taxon>
        <taxon>Streptomyces aurantiacus group</taxon>
    </lineage>
</organism>
<evidence type="ECO:0000313" key="2">
    <source>
        <dbReference type="EMBL" id="GGK49165.1"/>
    </source>
</evidence>
<feature type="region of interest" description="Disordered" evidence="1">
    <location>
        <begin position="41"/>
        <end position="95"/>
    </location>
</feature>
<name>A0A917QHF2_9ACTN</name>
<evidence type="ECO:0000313" key="3">
    <source>
        <dbReference type="Proteomes" id="UP000637788"/>
    </source>
</evidence>
<feature type="compositionally biased region" description="Polar residues" evidence="1">
    <location>
        <begin position="120"/>
        <end position="136"/>
    </location>
</feature>
<accession>A0A917QHF2</accession>
<dbReference type="EMBL" id="BMPQ01000002">
    <property type="protein sequence ID" value="GGK49165.1"/>
    <property type="molecule type" value="Genomic_DNA"/>
</dbReference>
<reference evidence="2" key="1">
    <citation type="journal article" date="2014" name="Int. J. Syst. Evol. Microbiol.">
        <title>Complete genome sequence of Corynebacterium casei LMG S-19264T (=DSM 44701T), isolated from a smear-ripened cheese.</title>
        <authorList>
            <consortium name="US DOE Joint Genome Institute (JGI-PGF)"/>
            <person name="Walter F."/>
            <person name="Albersmeier A."/>
            <person name="Kalinowski J."/>
            <person name="Ruckert C."/>
        </authorList>
    </citation>
    <scope>NUCLEOTIDE SEQUENCE</scope>
    <source>
        <strain evidence="2">JCM 3035</strain>
    </source>
</reference>
<feature type="region of interest" description="Disordered" evidence="1">
    <location>
        <begin position="107"/>
        <end position="136"/>
    </location>
</feature>
<protein>
    <submittedName>
        <fullName evidence="2">Uncharacterized protein</fullName>
    </submittedName>
</protein>